<comment type="domain">
    <text evidence="5">The Q motif is unique to and characteristic of the DEAD box family of RNA helicases and controls ATP binding and hydrolysis.</text>
</comment>
<keyword evidence="2 5" id="KW-0378">Hydrolase</keyword>
<dbReference type="PROSITE" id="PS51194">
    <property type="entry name" value="HELICASE_CTER"/>
    <property type="match status" value="1"/>
</dbReference>
<name>A0A1A9A0W9_PLAOA</name>
<sequence length="899" mass="104124">MYITKCMVVEKKIEGLVKTVFAKKVERRNINMGKGGKNTNAVGKEKEDDNIFDKNNNFQDFDNILLDVRLRKALLFLFKYVYPTKIQKLAIPYILKGNDVILNSKTGSGKTMAYLIPVVQNLIKFNINEKEHLKFFYKCIIISPTEELCLQIYDVVEKLCTYVKTIVTVNHNVNKSFYEDPTILVTTPKLLCNYIKEKKKKKNQDILSNLKILILDEADILHTYEFQKPINALTHHYLSKSFAKKYQVIMASATLKKTISYSTSFFLHNPFYLTTEGGEMLDCKSHLAKGDKSRNTSDNVTTDAANDLGVDKRKDHCSQNNIPQMVTPTFRGMSFYYLYDDEVTKYIYLYFLINNKNIKYKSIIFTRTIGDAYKIKIFLTYLNISSAVLNPHHSILIKQNVILAFNSSKFYFLICPQFHKKKLKNFKGGDHNTELEHIQGEDLDLIEDAETGVTFPEEEDDFDSDYGVNELASREEEKIAGGETNDKEEKIADGETNDKEEKIADGETNDKEEKIADGETKDKEEKIADGETNDKEEKIAGGETNDKEEKIADGETNDKEEKIAGGETNDKEEKIADGEAIPDEKNDVDSDSQSESSYMSEDSNEERDFLYNRGLDFKSVTCVVNFDMPEDKETFIHRIGRTGRLNKIGTIISLVNEKKEEEKNIINRIKKENICIMSRKNIHPNKIEAFRYRVESTLGKCTYKRIKFLIQKELLYQSLKSSQLKEFFTLHVNEKKNINKIVKTFNDKIIPYKLIKDRNQSIFLRKSNKINNSNSNYNSNSNNNNNNIQDRNKNKNKQQREPLVQKYKGGFIITQKGYEDQLRKEPENEVADPFKLPALCGKRLRHYMFNKYVKHNINPREWKRPQSGESCRECQHRGRHVTKAPLYNFVQCFPPFFVS</sequence>
<feature type="domain" description="Helicase ATP-binding" evidence="7">
    <location>
        <begin position="91"/>
        <end position="273"/>
    </location>
</feature>
<reference evidence="10" key="1">
    <citation type="submission" date="2016-05" db="EMBL/GenBank/DDBJ databases">
        <authorList>
            <person name="Naeem Raeece"/>
        </authorList>
    </citation>
    <scope>NUCLEOTIDE SEQUENCE [LARGE SCALE GENOMIC DNA]</scope>
</reference>
<gene>
    <name evidence="9" type="ORF">POVWA1_060710</name>
</gene>
<evidence type="ECO:0000313" key="9">
    <source>
        <dbReference type="EMBL" id="SBT50076.1"/>
    </source>
</evidence>
<evidence type="ECO:0000256" key="5">
    <source>
        <dbReference type="RuleBase" id="RU365068"/>
    </source>
</evidence>
<evidence type="ECO:0000259" key="7">
    <source>
        <dbReference type="PROSITE" id="PS51192"/>
    </source>
</evidence>
<dbReference type="Pfam" id="PF00271">
    <property type="entry name" value="Helicase_C"/>
    <property type="match status" value="1"/>
</dbReference>
<keyword evidence="1 5" id="KW-0547">Nucleotide-binding</keyword>
<evidence type="ECO:0000256" key="2">
    <source>
        <dbReference type="ARBA" id="ARBA00022801"/>
    </source>
</evidence>
<organism evidence="9 10">
    <name type="scientific">Plasmodium ovale wallikeri</name>
    <dbReference type="NCBI Taxonomy" id="864142"/>
    <lineage>
        <taxon>Eukaryota</taxon>
        <taxon>Sar</taxon>
        <taxon>Alveolata</taxon>
        <taxon>Apicomplexa</taxon>
        <taxon>Aconoidasida</taxon>
        <taxon>Haemosporida</taxon>
        <taxon>Plasmodiidae</taxon>
        <taxon>Plasmodium</taxon>
        <taxon>Plasmodium (Plasmodium)</taxon>
    </lineage>
</organism>
<evidence type="ECO:0000256" key="1">
    <source>
        <dbReference type="ARBA" id="ARBA00022741"/>
    </source>
</evidence>
<feature type="compositionally biased region" description="Low complexity" evidence="6">
    <location>
        <begin position="769"/>
        <end position="789"/>
    </location>
</feature>
<dbReference type="InterPro" id="IPR014001">
    <property type="entry name" value="Helicase_ATP-bd"/>
</dbReference>
<comment type="function">
    <text evidence="5">RNA helicase.</text>
</comment>
<dbReference type="SMART" id="SM00490">
    <property type="entry name" value="HELICc"/>
    <property type="match status" value="1"/>
</dbReference>
<proteinExistence type="inferred from homology"/>
<keyword evidence="4 5" id="KW-0694">RNA-binding</keyword>
<evidence type="ECO:0000256" key="6">
    <source>
        <dbReference type="SAM" id="MobiDB-lite"/>
    </source>
</evidence>
<dbReference type="PROSITE" id="PS51192">
    <property type="entry name" value="HELICASE_ATP_BIND_1"/>
    <property type="match status" value="1"/>
</dbReference>
<dbReference type="GO" id="GO:0003723">
    <property type="term" value="F:RNA binding"/>
    <property type="evidence" value="ECO:0007669"/>
    <property type="project" value="UniProtKB-UniRule"/>
</dbReference>
<evidence type="ECO:0000313" key="10">
    <source>
        <dbReference type="Proteomes" id="UP000078555"/>
    </source>
</evidence>
<dbReference type="AlphaFoldDB" id="A0A1A9A0W9"/>
<feature type="domain" description="Helicase C-terminal" evidence="8">
    <location>
        <begin position="613"/>
        <end position="688"/>
    </location>
</feature>
<dbReference type="Pfam" id="PF00270">
    <property type="entry name" value="DEAD"/>
    <property type="match status" value="1"/>
</dbReference>
<comment type="similarity">
    <text evidence="5">Belongs to the DEAD box helicase family.</text>
</comment>
<keyword evidence="10" id="KW-1185">Reference proteome</keyword>
<feature type="region of interest" description="Disordered" evidence="6">
    <location>
        <begin position="767"/>
        <end position="800"/>
    </location>
</feature>
<dbReference type="GO" id="GO:0003724">
    <property type="term" value="F:RNA helicase activity"/>
    <property type="evidence" value="ECO:0007669"/>
    <property type="project" value="UniProtKB-EC"/>
</dbReference>
<dbReference type="SUPFAM" id="SSF52540">
    <property type="entry name" value="P-loop containing nucleoside triphosphate hydrolases"/>
    <property type="match status" value="2"/>
</dbReference>
<accession>A0A1A9A0W9</accession>
<dbReference type="SMART" id="SM00487">
    <property type="entry name" value="DEXDc"/>
    <property type="match status" value="1"/>
</dbReference>
<dbReference type="InterPro" id="IPR001650">
    <property type="entry name" value="Helicase_C-like"/>
</dbReference>
<dbReference type="InterPro" id="IPR027417">
    <property type="entry name" value="P-loop_NTPase"/>
</dbReference>
<comment type="catalytic activity">
    <reaction evidence="5">
        <text>ATP + H2O = ADP + phosphate + H(+)</text>
        <dbReference type="Rhea" id="RHEA:13065"/>
        <dbReference type="ChEBI" id="CHEBI:15377"/>
        <dbReference type="ChEBI" id="CHEBI:15378"/>
        <dbReference type="ChEBI" id="CHEBI:30616"/>
        <dbReference type="ChEBI" id="CHEBI:43474"/>
        <dbReference type="ChEBI" id="CHEBI:456216"/>
        <dbReference type="EC" id="3.6.4.13"/>
    </reaction>
</comment>
<evidence type="ECO:0000256" key="3">
    <source>
        <dbReference type="ARBA" id="ARBA00022840"/>
    </source>
</evidence>
<dbReference type="PANTHER" id="PTHR24031">
    <property type="entry name" value="RNA HELICASE"/>
    <property type="match status" value="1"/>
</dbReference>
<evidence type="ECO:0000256" key="4">
    <source>
        <dbReference type="ARBA" id="ARBA00022884"/>
    </source>
</evidence>
<dbReference type="InterPro" id="IPR011545">
    <property type="entry name" value="DEAD/DEAH_box_helicase_dom"/>
</dbReference>
<dbReference type="EC" id="3.6.4.13" evidence="5"/>
<feature type="compositionally biased region" description="Basic and acidic residues" evidence="6">
    <location>
        <begin position="474"/>
        <end position="588"/>
    </location>
</feature>
<keyword evidence="5 9" id="KW-0347">Helicase</keyword>
<dbReference type="EMBL" id="FLRD01000159">
    <property type="protein sequence ID" value="SBT50076.1"/>
    <property type="molecule type" value="Genomic_DNA"/>
</dbReference>
<feature type="compositionally biased region" description="Low complexity" evidence="6">
    <location>
        <begin position="591"/>
        <end position="601"/>
    </location>
</feature>
<dbReference type="GO" id="GO:0005524">
    <property type="term" value="F:ATP binding"/>
    <property type="evidence" value="ECO:0007669"/>
    <property type="project" value="UniProtKB-UniRule"/>
</dbReference>
<dbReference type="Gene3D" id="3.40.50.300">
    <property type="entry name" value="P-loop containing nucleotide triphosphate hydrolases"/>
    <property type="match status" value="2"/>
</dbReference>
<protein>
    <recommendedName>
        <fullName evidence="5">ATP-dependent RNA helicase</fullName>
        <ecNumber evidence="5">3.6.4.13</ecNumber>
    </recommendedName>
</protein>
<dbReference type="Proteomes" id="UP000078555">
    <property type="component" value="Unassembled WGS sequence"/>
</dbReference>
<feature type="region of interest" description="Disordered" evidence="6">
    <location>
        <begin position="474"/>
        <end position="605"/>
    </location>
</feature>
<dbReference type="GO" id="GO:0016787">
    <property type="term" value="F:hydrolase activity"/>
    <property type="evidence" value="ECO:0007669"/>
    <property type="project" value="UniProtKB-KW"/>
</dbReference>
<evidence type="ECO:0000259" key="8">
    <source>
        <dbReference type="PROSITE" id="PS51194"/>
    </source>
</evidence>
<keyword evidence="3 5" id="KW-0067">ATP-binding</keyword>